<sequence length="105" mass="11304">MRYVRDVPADDPAALQATTAHVVAHLSAVAAADDDPNTNADDVDVFTTRHPEREDLLRVVGELDAEPNAPYLQGGFDPLADVDPRLFAELVDAALVDEEVLRGQA</sequence>
<comment type="caution">
    <text evidence="1">The sequence shown here is derived from an EMBL/GenBank/DDBJ whole genome shotgun (WGS) entry which is preliminary data.</text>
</comment>
<protein>
    <submittedName>
        <fullName evidence="1">Uncharacterized protein</fullName>
    </submittedName>
</protein>
<gene>
    <name evidence="1" type="ORF">TEK04_19605</name>
</gene>
<dbReference type="RefSeq" id="WP_336406049.1">
    <property type="nucleotide sequence ID" value="NZ_JBAPLU010000029.1"/>
</dbReference>
<evidence type="ECO:0000313" key="2">
    <source>
        <dbReference type="Proteomes" id="UP001361570"/>
    </source>
</evidence>
<accession>A0ABU8E1H1</accession>
<keyword evidence="2" id="KW-1185">Reference proteome</keyword>
<reference evidence="1 2" key="1">
    <citation type="submission" date="2024-03" db="EMBL/GenBank/DDBJ databases">
        <title>Draft genome sequence of Klenkia sp. LSe6-5.</title>
        <authorList>
            <person name="Duangmal K."/>
            <person name="Chantavorakit T."/>
        </authorList>
    </citation>
    <scope>NUCLEOTIDE SEQUENCE [LARGE SCALE GENOMIC DNA]</scope>
    <source>
        <strain evidence="1 2">LSe6-5</strain>
    </source>
</reference>
<organism evidence="1 2">
    <name type="scientific">Klenkia sesuvii</name>
    <dbReference type="NCBI Taxonomy" id="3103137"/>
    <lineage>
        <taxon>Bacteria</taxon>
        <taxon>Bacillati</taxon>
        <taxon>Actinomycetota</taxon>
        <taxon>Actinomycetes</taxon>
        <taxon>Geodermatophilales</taxon>
        <taxon>Geodermatophilaceae</taxon>
        <taxon>Klenkia</taxon>
    </lineage>
</organism>
<dbReference type="EMBL" id="JBAPLU010000029">
    <property type="protein sequence ID" value="MEI4273933.1"/>
    <property type="molecule type" value="Genomic_DNA"/>
</dbReference>
<name>A0ABU8E1H1_9ACTN</name>
<dbReference type="Proteomes" id="UP001361570">
    <property type="component" value="Unassembled WGS sequence"/>
</dbReference>
<proteinExistence type="predicted"/>
<evidence type="ECO:0000313" key="1">
    <source>
        <dbReference type="EMBL" id="MEI4273933.1"/>
    </source>
</evidence>